<dbReference type="PROSITE" id="PS50110">
    <property type="entry name" value="RESPONSE_REGULATORY"/>
    <property type="match status" value="1"/>
</dbReference>
<dbReference type="Gene3D" id="6.10.250.690">
    <property type="match status" value="1"/>
</dbReference>
<dbReference type="InterPro" id="IPR039420">
    <property type="entry name" value="WalR-like"/>
</dbReference>
<name>A0A133XPY2_9ACTN</name>
<reference evidence="7" key="1">
    <citation type="submission" date="2016-01" db="EMBL/GenBank/DDBJ databases">
        <authorList>
            <person name="Mitreva M."/>
            <person name="Pepin K.H."/>
            <person name="Mihindukulasuriya K.A."/>
            <person name="Fulton R."/>
            <person name="Fronick C."/>
            <person name="O'Laughlin M."/>
            <person name="Miner T."/>
            <person name="Herter B."/>
            <person name="Rosa B.A."/>
            <person name="Cordes M."/>
            <person name="Tomlinson C."/>
            <person name="Wollam A."/>
            <person name="Palsikar V.B."/>
            <person name="Mardis E.R."/>
            <person name="Wilson R.K."/>
        </authorList>
    </citation>
    <scope>NUCLEOTIDE SEQUENCE [LARGE SCALE GENOMIC DNA]</scope>
    <source>
        <strain evidence="7">DNF00019</strain>
    </source>
</reference>
<dbReference type="GO" id="GO:0000976">
    <property type="term" value="F:transcription cis-regulatory region binding"/>
    <property type="evidence" value="ECO:0007669"/>
    <property type="project" value="TreeGrafter"/>
</dbReference>
<dbReference type="PATRIC" id="fig|1393034.3.peg.1341"/>
<evidence type="ECO:0000256" key="2">
    <source>
        <dbReference type="PROSITE-ProRule" id="PRU00169"/>
    </source>
</evidence>
<dbReference type="InterPro" id="IPR011006">
    <property type="entry name" value="CheY-like_superfamily"/>
</dbReference>
<proteinExistence type="predicted"/>
<evidence type="ECO:0000256" key="1">
    <source>
        <dbReference type="ARBA" id="ARBA00023125"/>
    </source>
</evidence>
<comment type="caution">
    <text evidence="6">The sequence shown here is derived from an EMBL/GenBank/DDBJ whole genome shotgun (WGS) entry which is preliminary data.</text>
</comment>
<keyword evidence="1 3" id="KW-0238">DNA-binding</keyword>
<feature type="domain" description="OmpR/PhoB-type" evidence="5">
    <location>
        <begin position="126"/>
        <end position="231"/>
    </location>
</feature>
<dbReference type="CDD" id="cd00383">
    <property type="entry name" value="trans_reg_C"/>
    <property type="match status" value="1"/>
</dbReference>
<keyword evidence="7" id="KW-1185">Reference proteome</keyword>
<accession>A0A133XPY2</accession>
<dbReference type="Proteomes" id="UP000070675">
    <property type="component" value="Unassembled WGS sequence"/>
</dbReference>
<dbReference type="Pfam" id="PF00486">
    <property type="entry name" value="Trans_reg_C"/>
    <property type="match status" value="1"/>
</dbReference>
<dbReference type="GO" id="GO:0006355">
    <property type="term" value="P:regulation of DNA-templated transcription"/>
    <property type="evidence" value="ECO:0007669"/>
    <property type="project" value="InterPro"/>
</dbReference>
<evidence type="ECO:0000259" key="5">
    <source>
        <dbReference type="PROSITE" id="PS51755"/>
    </source>
</evidence>
<dbReference type="SUPFAM" id="SSF52172">
    <property type="entry name" value="CheY-like"/>
    <property type="match status" value="1"/>
</dbReference>
<gene>
    <name evidence="6" type="ORF">HMPREF3192_01378</name>
</gene>
<dbReference type="OrthoDB" id="4153060at2"/>
<dbReference type="InterPro" id="IPR001867">
    <property type="entry name" value="OmpR/PhoB-type_DNA-bd"/>
</dbReference>
<sequence>MAHLFVVEDDNTMCDQLCCLLRNAGHSVEIPTSFEKIAQQVMSAQPDILLLDLGLPGVDGQFALHEIRQQTTIPVIVLTSRDNELDELMSMNLGADDFLAKPYNGQILLARIDAVLRRSKPAHEMSRIISWAGLSCDVLRCCVYKDDSLDAAQTKSVELTKNELRILELLMNRRGAVVSREEIMEALWDSNEFIDDNTLTVNMNRLRHTLSKLGAGGCIVTHRGMGYAMKPAPTASTSSTKQA</sequence>
<organism evidence="6 7">
    <name type="scientific">Atopobium deltae</name>
    <dbReference type="NCBI Taxonomy" id="1393034"/>
    <lineage>
        <taxon>Bacteria</taxon>
        <taxon>Bacillati</taxon>
        <taxon>Actinomycetota</taxon>
        <taxon>Coriobacteriia</taxon>
        <taxon>Coriobacteriales</taxon>
        <taxon>Atopobiaceae</taxon>
        <taxon>Atopobium</taxon>
    </lineage>
</organism>
<evidence type="ECO:0000256" key="3">
    <source>
        <dbReference type="PROSITE-ProRule" id="PRU01091"/>
    </source>
</evidence>
<feature type="domain" description="Response regulatory" evidence="4">
    <location>
        <begin position="3"/>
        <end position="116"/>
    </location>
</feature>
<feature type="modified residue" description="4-aspartylphosphate" evidence="2">
    <location>
        <position position="52"/>
    </location>
</feature>
<dbReference type="GO" id="GO:0005829">
    <property type="term" value="C:cytosol"/>
    <property type="evidence" value="ECO:0007669"/>
    <property type="project" value="TreeGrafter"/>
</dbReference>
<dbReference type="AlphaFoldDB" id="A0A133XPY2"/>
<dbReference type="STRING" id="1393034.HMPREF3192_01378"/>
<dbReference type="InterPro" id="IPR036388">
    <property type="entry name" value="WH-like_DNA-bd_sf"/>
</dbReference>
<evidence type="ECO:0000313" key="6">
    <source>
        <dbReference type="EMBL" id="KXB33007.1"/>
    </source>
</evidence>
<dbReference type="SMART" id="SM00448">
    <property type="entry name" value="REC"/>
    <property type="match status" value="1"/>
</dbReference>
<dbReference type="SMART" id="SM00862">
    <property type="entry name" value="Trans_reg_C"/>
    <property type="match status" value="1"/>
</dbReference>
<evidence type="ECO:0000313" key="7">
    <source>
        <dbReference type="Proteomes" id="UP000070675"/>
    </source>
</evidence>
<dbReference type="EMBL" id="LSCR01000042">
    <property type="protein sequence ID" value="KXB33007.1"/>
    <property type="molecule type" value="Genomic_DNA"/>
</dbReference>
<dbReference type="PANTHER" id="PTHR48111:SF43">
    <property type="entry name" value="STAGE 0 SPORULATION PROTEIN A HOMOLOG"/>
    <property type="match status" value="1"/>
</dbReference>
<dbReference type="GO" id="GO:0032993">
    <property type="term" value="C:protein-DNA complex"/>
    <property type="evidence" value="ECO:0007669"/>
    <property type="project" value="TreeGrafter"/>
</dbReference>
<dbReference type="InterPro" id="IPR016032">
    <property type="entry name" value="Sig_transdc_resp-reg_C-effctor"/>
</dbReference>
<dbReference type="GO" id="GO:0000156">
    <property type="term" value="F:phosphorelay response regulator activity"/>
    <property type="evidence" value="ECO:0007669"/>
    <property type="project" value="TreeGrafter"/>
</dbReference>
<dbReference type="PANTHER" id="PTHR48111">
    <property type="entry name" value="REGULATOR OF RPOS"/>
    <property type="match status" value="1"/>
</dbReference>
<dbReference type="Gene3D" id="1.10.10.10">
    <property type="entry name" value="Winged helix-like DNA-binding domain superfamily/Winged helix DNA-binding domain"/>
    <property type="match status" value="1"/>
</dbReference>
<dbReference type="InterPro" id="IPR001789">
    <property type="entry name" value="Sig_transdc_resp-reg_receiver"/>
</dbReference>
<dbReference type="Gene3D" id="3.40.50.2300">
    <property type="match status" value="1"/>
</dbReference>
<evidence type="ECO:0000259" key="4">
    <source>
        <dbReference type="PROSITE" id="PS50110"/>
    </source>
</evidence>
<protein>
    <submittedName>
        <fullName evidence="6">Putative response regulator protein GraR</fullName>
    </submittedName>
</protein>
<dbReference type="RefSeq" id="WP_066306434.1">
    <property type="nucleotide sequence ID" value="NZ_KQ959516.1"/>
</dbReference>
<dbReference type="SUPFAM" id="SSF46894">
    <property type="entry name" value="C-terminal effector domain of the bipartite response regulators"/>
    <property type="match status" value="1"/>
</dbReference>
<dbReference type="PROSITE" id="PS51755">
    <property type="entry name" value="OMPR_PHOB"/>
    <property type="match status" value="1"/>
</dbReference>
<dbReference type="Pfam" id="PF00072">
    <property type="entry name" value="Response_reg"/>
    <property type="match status" value="1"/>
</dbReference>
<keyword evidence="2" id="KW-0597">Phosphoprotein</keyword>
<feature type="DNA-binding region" description="OmpR/PhoB-type" evidence="3">
    <location>
        <begin position="126"/>
        <end position="231"/>
    </location>
</feature>